<keyword evidence="2" id="KW-1185">Reference proteome</keyword>
<dbReference type="EMBL" id="LDJX01000003">
    <property type="protein sequence ID" value="KPM32092.1"/>
    <property type="molecule type" value="Genomic_DNA"/>
</dbReference>
<sequence length="185" mass="21647">MSAQHLIPQAIEKEAKMALSFYPKLKDTPIEFRFKDGIKKSTMLAQPVFWSLFKSRQKRKYLILIDPYIEISGKKFKTIDVDKEIVIGWLGHELGHIRDYQNRSSVNLIWFGIRYLFSDSYIKEAERAADTYAVASGMEDYILKTKAFILNQADISDTYKQRIKKYYLSPDEIMVLVKEREEGSD</sequence>
<name>A0A0N8H413_9FLAO</name>
<dbReference type="RefSeq" id="WP_083467538.1">
    <property type="nucleotide sequence ID" value="NZ_LDJX01000003.1"/>
</dbReference>
<dbReference type="PATRIC" id="fig|1300341.3.peg.1927"/>
<organism evidence="1 2">
    <name type="scientific">Croceitalea dokdonensis DOKDO 023</name>
    <dbReference type="NCBI Taxonomy" id="1300341"/>
    <lineage>
        <taxon>Bacteria</taxon>
        <taxon>Pseudomonadati</taxon>
        <taxon>Bacteroidota</taxon>
        <taxon>Flavobacteriia</taxon>
        <taxon>Flavobacteriales</taxon>
        <taxon>Flavobacteriaceae</taxon>
        <taxon>Croceitalea</taxon>
    </lineage>
</organism>
<dbReference type="STRING" id="1300341.I595_1741"/>
<evidence type="ECO:0000313" key="1">
    <source>
        <dbReference type="EMBL" id="KPM32092.1"/>
    </source>
</evidence>
<accession>A0A0N8H413</accession>
<proteinExistence type="predicted"/>
<comment type="caution">
    <text evidence="1">The sequence shown here is derived from an EMBL/GenBank/DDBJ whole genome shotgun (WGS) entry which is preliminary data.</text>
</comment>
<protein>
    <submittedName>
        <fullName evidence="1">Uncharacterized protein</fullName>
    </submittedName>
</protein>
<evidence type="ECO:0000313" key="2">
    <source>
        <dbReference type="Proteomes" id="UP000050280"/>
    </source>
</evidence>
<dbReference type="AlphaFoldDB" id="A0A0N8H413"/>
<reference evidence="1 2" key="1">
    <citation type="submission" date="2015-09" db="EMBL/GenBank/DDBJ databases">
        <title>Genome sequence of the marine flavobacterium Croceitalea dokdonensis DOKDO 023 that contains proton- and sodium-pumping rhodopsins.</title>
        <authorList>
            <person name="Kwon S.-K."/>
            <person name="Lee H.K."/>
            <person name="Kwak M.-J."/>
            <person name="Kim J.F."/>
        </authorList>
    </citation>
    <scope>NUCLEOTIDE SEQUENCE [LARGE SCALE GENOMIC DNA]</scope>
    <source>
        <strain evidence="1 2">DOKDO 023</strain>
    </source>
</reference>
<dbReference type="Proteomes" id="UP000050280">
    <property type="component" value="Unassembled WGS sequence"/>
</dbReference>
<gene>
    <name evidence="1" type="ORF">I595_1741</name>
</gene>